<evidence type="ECO:0000313" key="1">
    <source>
        <dbReference type="EMBL" id="KAJ3483479.1"/>
    </source>
</evidence>
<comment type="caution">
    <text evidence="1">The sequence shown here is derived from an EMBL/GenBank/DDBJ whole genome shotgun (WGS) entry which is preliminary data.</text>
</comment>
<reference evidence="1" key="1">
    <citation type="submission" date="2022-07" db="EMBL/GenBank/DDBJ databases">
        <title>Genome Sequence of Lecanicillium saksenae.</title>
        <authorList>
            <person name="Buettner E."/>
        </authorList>
    </citation>
    <scope>NUCLEOTIDE SEQUENCE</scope>
    <source>
        <strain evidence="1">VT-O1</strain>
    </source>
</reference>
<gene>
    <name evidence="1" type="ORF">NLG97_g7299</name>
</gene>
<keyword evidence="2" id="KW-1185">Reference proteome</keyword>
<name>A0ACC1QPR7_9HYPO</name>
<protein>
    <submittedName>
        <fullName evidence="1">Uncharacterized protein</fullName>
    </submittedName>
</protein>
<dbReference type="Proteomes" id="UP001148737">
    <property type="component" value="Unassembled WGS sequence"/>
</dbReference>
<sequence>MEKRFADGRRAQWQWHEPREESGPIAPSFIETFFYPCGVYSRSWARLKAAFAGHDAQQIPNLGCVNSDCCEYLACFPFYGCFIARLQGTVHTARTSIPRQPAEGSIPIINITSPQVVIETASPSHSVVCVTDPQVASGLIIQPEHGLQDDPTVVVRGKFKEHLLNQDASSDTSSTHKAKEHHLEDDSGHEQPKPATEHATVECTDGTSSPRPVAIHIEPTPLPIVEVSDDTTNSPVSHPSEHDENKASTVEKANPAADSI</sequence>
<organism evidence="1 2">
    <name type="scientific">Lecanicillium saksenae</name>
    <dbReference type="NCBI Taxonomy" id="468837"/>
    <lineage>
        <taxon>Eukaryota</taxon>
        <taxon>Fungi</taxon>
        <taxon>Dikarya</taxon>
        <taxon>Ascomycota</taxon>
        <taxon>Pezizomycotina</taxon>
        <taxon>Sordariomycetes</taxon>
        <taxon>Hypocreomycetidae</taxon>
        <taxon>Hypocreales</taxon>
        <taxon>Cordycipitaceae</taxon>
        <taxon>Lecanicillium</taxon>
    </lineage>
</organism>
<dbReference type="EMBL" id="JANAKD010001096">
    <property type="protein sequence ID" value="KAJ3483479.1"/>
    <property type="molecule type" value="Genomic_DNA"/>
</dbReference>
<accession>A0ACC1QPR7</accession>
<proteinExistence type="predicted"/>
<evidence type="ECO:0000313" key="2">
    <source>
        <dbReference type="Proteomes" id="UP001148737"/>
    </source>
</evidence>